<evidence type="ECO:0000256" key="7">
    <source>
        <dbReference type="ARBA" id="ARBA00022723"/>
    </source>
</evidence>
<evidence type="ECO:0000256" key="3">
    <source>
        <dbReference type="ARBA" id="ARBA00022485"/>
    </source>
</evidence>
<feature type="binding site" evidence="10">
    <location>
        <position position="132"/>
    </location>
    <ligand>
        <name>iminosuccinate</name>
        <dbReference type="ChEBI" id="CHEBI:77875"/>
    </ligand>
</feature>
<dbReference type="GO" id="GO:0005737">
    <property type="term" value="C:cytoplasm"/>
    <property type="evidence" value="ECO:0007669"/>
    <property type="project" value="UniProtKB-SubCell"/>
</dbReference>
<proteinExistence type="inferred from homology"/>
<dbReference type="SUPFAM" id="SSF142754">
    <property type="entry name" value="NadA-like"/>
    <property type="match status" value="1"/>
</dbReference>
<keyword evidence="8 10" id="KW-0408">Iron</keyword>
<dbReference type="GO" id="GO:0034628">
    <property type="term" value="P:'de novo' NAD+ biosynthetic process from L-aspartate"/>
    <property type="evidence" value="ECO:0007669"/>
    <property type="project" value="TreeGrafter"/>
</dbReference>
<comment type="similarity">
    <text evidence="10">Belongs to the quinolinate synthase family. Type 2 subfamily.</text>
</comment>
<evidence type="ECO:0000256" key="10">
    <source>
        <dbReference type="HAMAP-Rule" id="MF_00568"/>
    </source>
</evidence>
<keyword evidence="6 10" id="KW-0808">Transferase</keyword>
<feature type="binding site" evidence="10">
    <location>
        <position position="275"/>
    </location>
    <ligand>
        <name>[4Fe-4S] cluster</name>
        <dbReference type="ChEBI" id="CHEBI:49883"/>
    </ligand>
</feature>
<evidence type="ECO:0000256" key="9">
    <source>
        <dbReference type="ARBA" id="ARBA00023014"/>
    </source>
</evidence>
<dbReference type="AlphaFoldDB" id="A0A081RP11"/>
<feature type="binding site" evidence="10">
    <location>
        <begin position="202"/>
        <end position="204"/>
    </location>
    <ligand>
        <name>iminosuccinate</name>
        <dbReference type="ChEBI" id="CHEBI:77875"/>
    </ligand>
</feature>
<keyword evidence="7 10" id="KW-0479">Metal-binding</keyword>
<feature type="binding site" evidence="10">
    <location>
        <position position="230"/>
    </location>
    <ligand>
        <name>iminosuccinate</name>
        <dbReference type="ChEBI" id="CHEBI:77875"/>
    </ligand>
</feature>
<dbReference type="UniPathway" id="UPA00253">
    <property type="reaction ID" value="UER00327"/>
</dbReference>
<dbReference type="FunFam" id="3.40.50.10800:FF:000007">
    <property type="entry name" value="Quinolinate synthase A"/>
    <property type="match status" value="1"/>
</dbReference>
<dbReference type="PATRIC" id="fig|1502293.3.peg.575"/>
<evidence type="ECO:0000256" key="2">
    <source>
        <dbReference type="ARBA" id="ARBA00012669"/>
    </source>
</evidence>
<organism evidence="11 12">
    <name type="scientific">Marine Group I thaumarchaeote SCGC AAA799-N04</name>
    <dbReference type="NCBI Taxonomy" id="1502293"/>
    <lineage>
        <taxon>Archaea</taxon>
        <taxon>Nitrososphaerota</taxon>
        <taxon>Marine Group I</taxon>
    </lineage>
</organism>
<comment type="function">
    <text evidence="10">Catalyzes the condensation of iminoaspartate with dihydroxyacetone phosphate to form quinolinate.</text>
</comment>
<dbReference type="Gene3D" id="3.40.50.10800">
    <property type="entry name" value="NadA-like"/>
    <property type="match status" value="3"/>
</dbReference>
<dbReference type="Pfam" id="PF02445">
    <property type="entry name" value="NadA"/>
    <property type="match status" value="1"/>
</dbReference>
<dbReference type="HAMAP" id="MF_00568">
    <property type="entry name" value="NadA_type2"/>
    <property type="match status" value="1"/>
</dbReference>
<dbReference type="InterPro" id="IPR003473">
    <property type="entry name" value="NadA"/>
</dbReference>
<feature type="binding site" evidence="10">
    <location>
        <position position="89"/>
    </location>
    <ligand>
        <name>[4Fe-4S] cluster</name>
        <dbReference type="ChEBI" id="CHEBI:49883"/>
    </ligand>
</feature>
<dbReference type="GO" id="GO:0008987">
    <property type="term" value="F:quinolinate synthetase A activity"/>
    <property type="evidence" value="ECO:0007669"/>
    <property type="project" value="UniProtKB-UniRule"/>
</dbReference>
<feature type="binding site" evidence="10">
    <location>
        <begin position="115"/>
        <end position="117"/>
    </location>
    <ligand>
        <name>iminosuccinate</name>
        <dbReference type="ChEBI" id="CHEBI:77875"/>
    </ligand>
</feature>
<dbReference type="Proteomes" id="UP000028059">
    <property type="component" value="Unassembled WGS sequence"/>
</dbReference>
<dbReference type="InterPro" id="IPR036094">
    <property type="entry name" value="NadA_sf"/>
</dbReference>
<evidence type="ECO:0000256" key="6">
    <source>
        <dbReference type="ARBA" id="ARBA00022679"/>
    </source>
</evidence>
<feature type="binding site" evidence="10">
    <location>
        <position position="176"/>
    </location>
    <ligand>
        <name>[4Fe-4S] cluster</name>
        <dbReference type="ChEBI" id="CHEBI:49883"/>
    </ligand>
</feature>
<sequence length="318" mass="35367">MLVQQTSKLKEEIERLKKEKDVVILAHNYQIPDVQDVADFTGDSLGLSRQAAKVPQKTILFCGVNFMAETAAIISPQKKVILPDLEAGCSLSDSITVDELRNWKKQHPGAIAVGYVNTTAEIKAELDYCCTSSNAVNVVKAIPEDKEILFLPDMFLGSYVAKMTGRKNMHIWAGECHVHAGITPDDVTKKLDSMKDAEFVIHPECSCTTPMMYDVADGSFDDQEVSILSTEGMLNHVKESKAKNFVVATETGILYRMRQQNPDKKFIPASEKAECQYMKMITLEKVHDALVNEKNIVTVPKEIADKARLAIDRMLAIS</sequence>
<keyword evidence="9 10" id="KW-0411">Iron-sulfur</keyword>
<dbReference type="InterPro" id="IPR023066">
    <property type="entry name" value="Quinolinate_synth_type2"/>
</dbReference>
<dbReference type="GO" id="GO:0051539">
    <property type="term" value="F:4 iron, 4 sulfur cluster binding"/>
    <property type="evidence" value="ECO:0007669"/>
    <property type="project" value="UniProtKB-KW"/>
</dbReference>
<dbReference type="NCBIfam" id="TIGR00550">
    <property type="entry name" value="nadA"/>
    <property type="match status" value="1"/>
</dbReference>
<accession>A0A081RP11</accession>
<name>A0A081RP11_9ARCH</name>
<keyword evidence="4 10" id="KW-0963">Cytoplasm</keyword>
<evidence type="ECO:0000256" key="1">
    <source>
        <dbReference type="ARBA" id="ARBA00005065"/>
    </source>
</evidence>
<gene>
    <name evidence="10 11" type="primary">nadA</name>
    <name evidence="11" type="ORF">AAA799N04_00604</name>
</gene>
<reference evidence="11 12" key="1">
    <citation type="submission" date="2014-06" db="EMBL/GenBank/DDBJ databases">
        <authorList>
            <person name="Ngugi D.K."/>
            <person name="Blom J."/>
            <person name="Alam I."/>
            <person name="Rashid M."/>
            <person name="Ba Alawi W."/>
            <person name="Zhang G."/>
            <person name="Hikmawan T."/>
            <person name="Guan Y."/>
            <person name="Antunes A."/>
            <person name="Siam R."/>
            <person name="ElDorry H."/>
            <person name="Bajic V."/>
            <person name="Stingl U."/>
        </authorList>
    </citation>
    <scope>NUCLEOTIDE SEQUENCE [LARGE SCALE GENOMIC DNA]</scope>
    <source>
        <strain evidence="11">SCGC AAA799-N04</strain>
    </source>
</reference>
<feature type="binding site" evidence="10">
    <location>
        <position position="44"/>
    </location>
    <ligand>
        <name>iminosuccinate</name>
        <dbReference type="ChEBI" id="CHEBI:77875"/>
    </ligand>
</feature>
<dbReference type="NCBIfam" id="NF006879">
    <property type="entry name" value="PRK09375.1-4"/>
    <property type="match status" value="1"/>
</dbReference>
<comment type="subcellular location">
    <subcellularLocation>
        <location evidence="10">Cytoplasm</location>
    </subcellularLocation>
</comment>
<evidence type="ECO:0000256" key="4">
    <source>
        <dbReference type="ARBA" id="ARBA00022490"/>
    </source>
</evidence>
<keyword evidence="3 10" id="KW-0004">4Fe-4S</keyword>
<evidence type="ECO:0000256" key="5">
    <source>
        <dbReference type="ARBA" id="ARBA00022642"/>
    </source>
</evidence>
<dbReference type="PANTHER" id="PTHR30573:SF0">
    <property type="entry name" value="QUINOLINATE SYNTHASE, CHLOROPLASTIC"/>
    <property type="match status" value="1"/>
</dbReference>
<dbReference type="GO" id="GO:0046872">
    <property type="term" value="F:metal ion binding"/>
    <property type="evidence" value="ECO:0007669"/>
    <property type="project" value="UniProtKB-KW"/>
</dbReference>
<dbReference type="EMBL" id="JOKN01000007">
    <property type="protein sequence ID" value="KEQ56934.1"/>
    <property type="molecule type" value="Genomic_DNA"/>
</dbReference>
<comment type="caution">
    <text evidence="11">The sequence shown here is derived from an EMBL/GenBank/DDBJ whole genome shotgun (WGS) entry which is preliminary data.</text>
</comment>
<feature type="binding site" evidence="10">
    <location>
        <position position="27"/>
    </location>
    <ligand>
        <name>iminosuccinate</name>
        <dbReference type="ChEBI" id="CHEBI:77875"/>
    </ligand>
</feature>
<dbReference type="PANTHER" id="PTHR30573">
    <property type="entry name" value="QUINOLINATE SYNTHETASE A"/>
    <property type="match status" value="1"/>
</dbReference>
<evidence type="ECO:0000313" key="11">
    <source>
        <dbReference type="EMBL" id="KEQ56934.1"/>
    </source>
</evidence>
<protein>
    <recommendedName>
        <fullName evidence="2 10">Quinolinate synthase</fullName>
        <ecNumber evidence="2 10">2.5.1.72</ecNumber>
    </recommendedName>
</protein>
<evidence type="ECO:0000313" key="12">
    <source>
        <dbReference type="Proteomes" id="UP000028059"/>
    </source>
</evidence>
<dbReference type="EC" id="2.5.1.72" evidence="2 10"/>
<keyword evidence="12" id="KW-1185">Reference proteome</keyword>
<comment type="cofactor">
    <cofactor evidence="10">
        <name>[4Fe-4S] cluster</name>
        <dbReference type="ChEBI" id="CHEBI:49883"/>
    </cofactor>
    <text evidence="10">Binds 1 [4Fe-4S] cluster per subunit.</text>
</comment>
<comment type="catalytic activity">
    <reaction evidence="10">
        <text>iminosuccinate + dihydroxyacetone phosphate = quinolinate + phosphate + 2 H2O + H(+)</text>
        <dbReference type="Rhea" id="RHEA:25888"/>
        <dbReference type="ChEBI" id="CHEBI:15377"/>
        <dbReference type="ChEBI" id="CHEBI:15378"/>
        <dbReference type="ChEBI" id="CHEBI:29959"/>
        <dbReference type="ChEBI" id="CHEBI:43474"/>
        <dbReference type="ChEBI" id="CHEBI:57642"/>
        <dbReference type="ChEBI" id="CHEBI:77875"/>
        <dbReference type="EC" id="2.5.1.72"/>
    </reaction>
</comment>
<keyword evidence="5 10" id="KW-0662">Pyridine nucleotide biosynthesis</keyword>
<comment type="pathway">
    <text evidence="1 10">Cofactor biosynthesis; NAD(+) biosynthesis; quinolinate from iminoaspartate: step 1/1.</text>
</comment>
<dbReference type="NCBIfam" id="NF006878">
    <property type="entry name" value="PRK09375.1-2"/>
    <property type="match status" value="1"/>
</dbReference>
<evidence type="ECO:0000256" key="8">
    <source>
        <dbReference type="ARBA" id="ARBA00023004"/>
    </source>
</evidence>